<evidence type="ECO:0000313" key="2">
    <source>
        <dbReference type="EMBL" id="TWU45510.1"/>
    </source>
</evidence>
<gene>
    <name evidence="2" type="ORF">Q31b_06830</name>
</gene>
<name>A0A5C6E9V7_9BACT</name>
<proteinExistence type="predicted"/>
<comment type="caution">
    <text evidence="2">The sequence shown here is derived from an EMBL/GenBank/DDBJ whole genome shotgun (WGS) entry which is preliminary data.</text>
</comment>
<keyword evidence="3" id="KW-1185">Reference proteome</keyword>
<dbReference type="EMBL" id="SJPY01000001">
    <property type="protein sequence ID" value="TWU45510.1"/>
    <property type="molecule type" value="Genomic_DNA"/>
</dbReference>
<reference evidence="2 3" key="1">
    <citation type="submission" date="2019-02" db="EMBL/GenBank/DDBJ databases">
        <title>Deep-cultivation of Planctomycetes and their phenomic and genomic characterization uncovers novel biology.</title>
        <authorList>
            <person name="Wiegand S."/>
            <person name="Jogler M."/>
            <person name="Boedeker C."/>
            <person name="Pinto D."/>
            <person name="Vollmers J."/>
            <person name="Rivas-Marin E."/>
            <person name="Kohn T."/>
            <person name="Peeters S.H."/>
            <person name="Heuer A."/>
            <person name="Rast P."/>
            <person name="Oberbeckmann S."/>
            <person name="Bunk B."/>
            <person name="Jeske O."/>
            <person name="Meyerdierks A."/>
            <person name="Storesund J.E."/>
            <person name="Kallscheuer N."/>
            <person name="Luecker S."/>
            <person name="Lage O.M."/>
            <person name="Pohl T."/>
            <person name="Merkel B.J."/>
            <person name="Hornburger P."/>
            <person name="Mueller R.-W."/>
            <person name="Bruemmer F."/>
            <person name="Labrenz M."/>
            <person name="Spormann A.M."/>
            <person name="Op Den Camp H."/>
            <person name="Overmann J."/>
            <person name="Amann R."/>
            <person name="Jetten M.S.M."/>
            <person name="Mascher T."/>
            <person name="Medema M.H."/>
            <person name="Devos D.P."/>
            <person name="Kaster A.-K."/>
            <person name="Ovreas L."/>
            <person name="Rohde M."/>
            <person name="Galperin M.Y."/>
            <person name="Jogler C."/>
        </authorList>
    </citation>
    <scope>NUCLEOTIDE SEQUENCE [LARGE SCALE GENOMIC DNA]</scope>
    <source>
        <strain evidence="2 3">Q31b</strain>
    </source>
</reference>
<dbReference type="AlphaFoldDB" id="A0A5C6E9V7"/>
<feature type="region of interest" description="Disordered" evidence="1">
    <location>
        <begin position="1"/>
        <end position="42"/>
    </location>
</feature>
<accession>A0A5C6E9V7</accession>
<protein>
    <submittedName>
        <fullName evidence="2">Uncharacterized protein</fullName>
    </submittedName>
</protein>
<organism evidence="2 3">
    <name type="scientific">Novipirellula aureliae</name>
    <dbReference type="NCBI Taxonomy" id="2527966"/>
    <lineage>
        <taxon>Bacteria</taxon>
        <taxon>Pseudomonadati</taxon>
        <taxon>Planctomycetota</taxon>
        <taxon>Planctomycetia</taxon>
        <taxon>Pirellulales</taxon>
        <taxon>Pirellulaceae</taxon>
        <taxon>Novipirellula</taxon>
    </lineage>
</organism>
<dbReference type="Proteomes" id="UP000315471">
    <property type="component" value="Unassembled WGS sequence"/>
</dbReference>
<evidence type="ECO:0000313" key="3">
    <source>
        <dbReference type="Proteomes" id="UP000315471"/>
    </source>
</evidence>
<evidence type="ECO:0000256" key="1">
    <source>
        <dbReference type="SAM" id="MobiDB-lite"/>
    </source>
</evidence>
<sequence>MFEKGSDPSPGKPKTITKSDCYKKRLSSKGSGPFSDTAPRADISSGTVYRANRMAYRPSLRISAPKNRIIQSDRCRTAADFLPAPFSWLGVP</sequence>